<sequence>MADLLSIGASGVRTYQTALTTTSENIANAGNASYVRRTPSIREISGGTGYNTSSPNGMGSSAFNILRSGNAYADQSLRTAASDLSRTEAGSVWLERIETALGSGQLSSRLTSFFAAGTALQADPTSAALRAGMLSAGSSVADAFGVTARALDDAAAELDGQAGQAAAELTRLNQAVLKVNQGLVRTAPGTSAMAGLMDQRDDLLQQMSALTDVDVKIDDYGRATVRAGGPNGPVLVDPRDASEVAYGRTGNNVAVAVRPPTGNPTLFAPDGGTLAGMVEGAQRIASNRDALGRVAKDLTETVNTLQAQGDDLKGVAGTDFFQSSATDPTSFTVKLTNGDKIAAAARAGGSRDATNLAALAGQRTAMGFESRVQGLVTDNAATLKQRRLVAEAQTTIRDGAITTRSELTGVNLDNEAVDLLKFQQAYQASSRVIQVAKETFQSILEIR</sequence>
<dbReference type="GO" id="GO:0005198">
    <property type="term" value="F:structural molecule activity"/>
    <property type="evidence" value="ECO:0007669"/>
    <property type="project" value="InterPro"/>
</dbReference>
<gene>
    <name evidence="9" type="ORF">NS334_02715</name>
</gene>
<organism evidence="9 10">
    <name type="scientific">Sphingomonas endophytica</name>
    <dbReference type="NCBI Taxonomy" id="869719"/>
    <lineage>
        <taxon>Bacteria</taxon>
        <taxon>Pseudomonadati</taxon>
        <taxon>Pseudomonadota</taxon>
        <taxon>Alphaproteobacteria</taxon>
        <taxon>Sphingomonadales</taxon>
        <taxon>Sphingomonadaceae</taxon>
        <taxon>Sphingomonas</taxon>
    </lineage>
</organism>
<evidence type="ECO:0000256" key="2">
    <source>
        <dbReference type="ARBA" id="ARBA00004613"/>
    </source>
</evidence>
<dbReference type="Proteomes" id="UP000074310">
    <property type="component" value="Unassembled WGS sequence"/>
</dbReference>
<dbReference type="PANTHER" id="PTHR30033">
    <property type="entry name" value="FLAGELLAR HOOK-ASSOCIATED PROTEIN 1"/>
    <property type="match status" value="1"/>
</dbReference>
<reference evidence="9 10" key="1">
    <citation type="journal article" date="2016" name="Front. Microbiol.">
        <title>Genomic Resource of Rice Seed Associated Bacteria.</title>
        <authorList>
            <person name="Midha S."/>
            <person name="Bansal K."/>
            <person name="Sharma S."/>
            <person name="Kumar N."/>
            <person name="Patil P.P."/>
            <person name="Chaudhry V."/>
            <person name="Patil P.B."/>
        </authorList>
    </citation>
    <scope>NUCLEOTIDE SEQUENCE [LARGE SCALE GENOMIC DNA]</scope>
    <source>
        <strain evidence="9 10">NS334</strain>
    </source>
</reference>
<keyword evidence="10" id="KW-1185">Reference proteome</keyword>
<proteinExistence type="inferred from homology"/>
<evidence type="ECO:0000259" key="7">
    <source>
        <dbReference type="Pfam" id="PF06429"/>
    </source>
</evidence>
<dbReference type="PANTHER" id="PTHR30033:SF2">
    <property type="entry name" value="FLAGELLAR HOOK PROTEIN"/>
    <property type="match status" value="1"/>
</dbReference>
<dbReference type="PATRIC" id="fig|869719.3.peg.3084"/>
<feature type="domain" description="Flagellar basal-body/hook protein C-terminal" evidence="7">
    <location>
        <begin position="406"/>
        <end position="445"/>
    </location>
</feature>
<comment type="similarity">
    <text evidence="3">Belongs to the flagella basal body rod proteins family.</text>
</comment>
<dbReference type="GO" id="GO:0009424">
    <property type="term" value="C:bacterial-type flagellum hook"/>
    <property type="evidence" value="ECO:0007669"/>
    <property type="project" value="InterPro"/>
</dbReference>
<evidence type="ECO:0000313" key="10">
    <source>
        <dbReference type="Proteomes" id="UP000074310"/>
    </source>
</evidence>
<dbReference type="EMBL" id="LDTB01000007">
    <property type="protein sequence ID" value="KTT75540.1"/>
    <property type="molecule type" value="Genomic_DNA"/>
</dbReference>
<evidence type="ECO:0000256" key="1">
    <source>
        <dbReference type="ARBA" id="ARBA00004365"/>
    </source>
</evidence>
<evidence type="ECO:0000256" key="5">
    <source>
        <dbReference type="ARBA" id="ARBA00022525"/>
    </source>
</evidence>
<evidence type="ECO:0000256" key="6">
    <source>
        <dbReference type="ARBA" id="ARBA00023143"/>
    </source>
</evidence>
<accession>A0A147I8V4</accession>
<feature type="domain" description="Flagellar hook-associated protein FlgK helical" evidence="8">
    <location>
        <begin position="95"/>
        <end position="321"/>
    </location>
</feature>
<dbReference type="GO" id="GO:0005576">
    <property type="term" value="C:extracellular region"/>
    <property type="evidence" value="ECO:0007669"/>
    <property type="project" value="UniProtKB-SubCell"/>
</dbReference>
<keyword evidence="5" id="KW-0964">Secreted</keyword>
<evidence type="ECO:0000259" key="8">
    <source>
        <dbReference type="Pfam" id="PF22638"/>
    </source>
</evidence>
<dbReference type="InterPro" id="IPR053927">
    <property type="entry name" value="FlgK_helical"/>
</dbReference>
<comment type="subcellular location">
    <subcellularLocation>
        <location evidence="1">Bacterial flagellum</location>
    </subcellularLocation>
    <subcellularLocation>
        <location evidence="2">Secreted</location>
    </subcellularLocation>
</comment>
<dbReference type="NCBIfam" id="TIGR02492">
    <property type="entry name" value="flgK_ends"/>
    <property type="match status" value="1"/>
</dbReference>
<name>A0A147I8V4_9SPHN</name>
<dbReference type="GO" id="GO:0044780">
    <property type="term" value="P:bacterial-type flagellum assembly"/>
    <property type="evidence" value="ECO:0007669"/>
    <property type="project" value="InterPro"/>
</dbReference>
<evidence type="ECO:0000313" key="9">
    <source>
        <dbReference type="EMBL" id="KTT75540.1"/>
    </source>
</evidence>
<dbReference type="AlphaFoldDB" id="A0A147I8V4"/>
<dbReference type="InterPro" id="IPR002371">
    <property type="entry name" value="FlgK"/>
</dbReference>
<dbReference type="InterPro" id="IPR010930">
    <property type="entry name" value="Flg_bb/hook_C_dom"/>
</dbReference>
<dbReference type="OrthoDB" id="7181295at2"/>
<protein>
    <recommendedName>
        <fullName evidence="4">Flagellar hook-associated protein 1</fullName>
    </recommendedName>
</protein>
<comment type="caution">
    <text evidence="9">The sequence shown here is derived from an EMBL/GenBank/DDBJ whole genome shotgun (WGS) entry which is preliminary data.</text>
</comment>
<dbReference type="Pfam" id="PF06429">
    <property type="entry name" value="Flg_bbr_C"/>
    <property type="match status" value="1"/>
</dbReference>
<evidence type="ECO:0000256" key="4">
    <source>
        <dbReference type="ARBA" id="ARBA00016244"/>
    </source>
</evidence>
<keyword evidence="6" id="KW-0975">Bacterial flagellum</keyword>
<evidence type="ECO:0000256" key="3">
    <source>
        <dbReference type="ARBA" id="ARBA00009677"/>
    </source>
</evidence>
<dbReference type="SUPFAM" id="SSF64518">
    <property type="entry name" value="Phase 1 flagellin"/>
    <property type="match status" value="1"/>
</dbReference>
<dbReference type="RefSeq" id="WP_058754436.1">
    <property type="nucleotide sequence ID" value="NZ_LDTB01000007.1"/>
</dbReference>
<dbReference type="Pfam" id="PF22638">
    <property type="entry name" value="FlgK_D1"/>
    <property type="match status" value="1"/>
</dbReference>